<proteinExistence type="inferred from homology"/>
<dbReference type="Gene3D" id="2.60.120.260">
    <property type="entry name" value="Galactose-binding domain-like"/>
    <property type="match status" value="2"/>
</dbReference>
<dbReference type="InterPro" id="IPR002105">
    <property type="entry name" value="Dockerin_1_rpt"/>
</dbReference>
<dbReference type="PANTHER" id="PTHR22925:SF3">
    <property type="entry name" value="GLYCOSYL HYDROLASE FAMILY PROTEIN 43"/>
    <property type="match status" value="1"/>
</dbReference>
<evidence type="ECO:0000313" key="7">
    <source>
        <dbReference type="EMBL" id="WPX72102.1"/>
    </source>
</evidence>
<feature type="signal peptide" evidence="5">
    <location>
        <begin position="1"/>
        <end position="21"/>
    </location>
</feature>
<dbReference type="PROSITE" id="PS51766">
    <property type="entry name" value="DOCKERIN"/>
    <property type="match status" value="1"/>
</dbReference>
<dbReference type="Gene3D" id="2.115.10.20">
    <property type="entry name" value="Glycosyl hydrolase domain, family 43"/>
    <property type="match status" value="1"/>
</dbReference>
<dbReference type="Proteomes" id="UP001325248">
    <property type="component" value="Chromosome"/>
</dbReference>
<dbReference type="Pfam" id="PF13620">
    <property type="entry name" value="CarboxypepD_reg"/>
    <property type="match status" value="2"/>
</dbReference>
<dbReference type="EMBL" id="CP136422">
    <property type="protein sequence ID" value="WPX72102.1"/>
    <property type="molecule type" value="Genomic_DNA"/>
</dbReference>
<dbReference type="Gene3D" id="1.20.1270.90">
    <property type="entry name" value="AF1782-like"/>
    <property type="match status" value="3"/>
</dbReference>
<feature type="coiled-coil region" evidence="4">
    <location>
        <begin position="1125"/>
        <end position="1155"/>
    </location>
</feature>
<evidence type="ECO:0000256" key="2">
    <source>
        <dbReference type="ARBA" id="ARBA00022801"/>
    </source>
</evidence>
<keyword evidence="4" id="KW-0175">Coiled coil</keyword>
<evidence type="ECO:0000256" key="3">
    <source>
        <dbReference type="ARBA" id="ARBA00023295"/>
    </source>
</evidence>
<dbReference type="CDD" id="cd14256">
    <property type="entry name" value="Dockerin_I"/>
    <property type="match status" value="1"/>
</dbReference>
<dbReference type="Gene3D" id="1.10.1330.10">
    <property type="entry name" value="Dockerin domain"/>
    <property type="match status" value="1"/>
</dbReference>
<dbReference type="Gene3D" id="2.60.40.1120">
    <property type="entry name" value="Carboxypeptidase-like, regulatory domain"/>
    <property type="match status" value="3"/>
</dbReference>
<dbReference type="SUPFAM" id="SSF63446">
    <property type="entry name" value="Type I dockerin domain"/>
    <property type="match status" value="1"/>
</dbReference>
<dbReference type="InterPro" id="IPR016134">
    <property type="entry name" value="Dockerin_dom"/>
</dbReference>
<accession>A0ABZ0U4F4</accession>
<evidence type="ECO:0000313" key="8">
    <source>
        <dbReference type="Proteomes" id="UP001325248"/>
    </source>
</evidence>
<dbReference type="Pfam" id="PF00404">
    <property type="entry name" value="Dockerin_1"/>
    <property type="match status" value="1"/>
</dbReference>
<dbReference type="Pfam" id="PF04616">
    <property type="entry name" value="Glyco_hydro_43"/>
    <property type="match status" value="1"/>
</dbReference>
<evidence type="ECO:0000259" key="6">
    <source>
        <dbReference type="PROSITE" id="PS51766"/>
    </source>
</evidence>
<dbReference type="SUPFAM" id="SSF75005">
    <property type="entry name" value="Arabinanase/levansucrase/invertase"/>
    <property type="match status" value="1"/>
</dbReference>
<evidence type="ECO:0000256" key="4">
    <source>
        <dbReference type="SAM" id="Coils"/>
    </source>
</evidence>
<keyword evidence="3" id="KW-0326">Glycosidase</keyword>
<dbReference type="SUPFAM" id="SSF49452">
    <property type="entry name" value="Starch-binding domain-like"/>
    <property type="match status" value="2"/>
</dbReference>
<reference evidence="7" key="1">
    <citation type="submission" date="2023-10" db="EMBL/GenBank/DDBJ databases">
        <title>Genome sequence of Blautia coccoides DSM 935.</title>
        <authorList>
            <person name="Boeer T."/>
            <person name="Bengelsdorf F.R."/>
            <person name="Daniel R."/>
            <person name="Poehlein A."/>
        </authorList>
    </citation>
    <scope>NUCLEOTIDE SEQUENCE [LARGE SCALE GENOMIC DNA]</scope>
    <source>
        <strain evidence="7">DSM 935</strain>
    </source>
</reference>
<dbReference type="Gene3D" id="1.20.1270.70">
    <property type="entry name" value="Designed single chain three-helix bundle"/>
    <property type="match status" value="2"/>
</dbReference>
<dbReference type="InterPro" id="IPR006710">
    <property type="entry name" value="Glyco_hydro_43"/>
</dbReference>
<feature type="domain" description="Dockerin" evidence="6">
    <location>
        <begin position="1300"/>
        <end position="1366"/>
    </location>
</feature>
<keyword evidence="2" id="KW-0378">Hydrolase</keyword>
<feature type="chain" id="PRO_5046056080" description="Dockerin domain-containing protein" evidence="5">
    <location>
        <begin position="22"/>
        <end position="1366"/>
    </location>
</feature>
<sequence length="1366" mass="149594">MKKRLLLCGIMAFAMAFASGAAAPKTVQAQSRNIKNDTFWHDINGDPIYSQGGGIFKFKNPDTGKDTYYWYGVKYKEAEAFYKNPAKGYSTTTFEAVTCYTSDDLTNWKFEGNVLTESEVSGVEQTNGNPATWLGRMGVAYMEESGTYVMAIQHEFADPGDVIDNAGGDTSKDGVTKQVLLLRSDSPTGQFKWDQRINMASYTGGTSNTGDQTVFTDEDTGKDYLLYSYGRGRNRIFLSEIRENAEGKIEIGEPYKVFQGDGREGNCMFKYNGKYYICASDLYGWNASHAYYMVLDSLEPEYLEQKGTETKMQVMPGCSDDFCHVSQTGFFYTVQGSAQDTVLFCGDRWSDFANNGLGYNQWCPLSFDGDVPYFNSLSSWNLDMTTGEWSAAEDNNHIKNGSFDADRVSASSLAGWKNTVEKGSSPIKNSGNAVTGKYGLALTDTVDFAGSISQEVKTTPYVGLPDGEYDMTAYIKGSGDFKVLQMYAVSGSMTFACDITENGNDWKKVTLENIPVSGGAVEVGFLADGKAKTACYIDDITFIKTDTTAERGAVSGTIHSDAVGKNVFIHAVREDGTDVYTCQVPIAEEDQSFSINMLRPGTYLISASCDGYALQEEPQRVTVLPNETVEGIQFTLVINTGDVSGKVTDESGSVLSDVKVILKNDDSEFIETTDGEGKYSFSTIQAGIYELYFEKMGYTNQGPVRVEVKKGEIVHAIDTVMERNAGTLTGTVTDMNGNPAGKAKISLRGCNAKDDMTRYQIETEADGTFCLENVMGGVYQVIASTDSAVSAVKQNVQVTKGAEVSVDMVIPQETEIVNGDFEQALSVGWVNEYTYSPYGCYITSRAKEIYEGKGSLSYYRSSPYLGHTYQTLYDIPNGTYTVNVMVNAGVKDTDDFYMYAKNGADEIIAKENIPTNTAYEMIGLEAEVTDNTLKIGFYGNMGADTWCRMDNIRVGYVAAEEPDKPVEKEGLNNLLEEVESLKPEDYTQSSYTALMQVKETAEGVAENPEAAQEEVEEAVKALNNAKDALVSVKVLRAAVEQKAELAPDGYTTESWEDFADALDHAQSVLNNPDVSQNDVDEAYKDLILKWGCLVPGVNTVVAEAVAQEAASILENDTSIYRPEGIENLKNALRFLNSVLEDKNAAQEDVNDAAEKLIYALMELKDMVSAERLESIVDLAKFILEDQKKYTSDSVKALQDIITDAEGVIANEDRSQQDVSAHYEAVAEAICGLKLRGDKSALESVWNMADEILKSSEKYTASSLEGLQEAVDAVRPVYEDVDATGEEVNEAARLLTGQLVEVRILGDVNNDKNVDTSDTALVLKLSAELLTIEDMDREAADVNRDGDVDTADAVLIQKFAAELIGSF</sequence>
<evidence type="ECO:0000256" key="5">
    <source>
        <dbReference type="SAM" id="SignalP"/>
    </source>
</evidence>
<comment type="similarity">
    <text evidence="1">Belongs to the glycosyl hydrolase 43 family.</text>
</comment>
<name>A0ABZ0U4F4_9FIRM</name>
<dbReference type="PANTHER" id="PTHR22925">
    <property type="entry name" value="GLYCOSYL HYDROLASE 43 FAMILY MEMBER"/>
    <property type="match status" value="1"/>
</dbReference>
<gene>
    <name evidence="7" type="ORF">BLCOC_04260</name>
</gene>
<keyword evidence="5" id="KW-0732">Signal</keyword>
<dbReference type="InterPro" id="IPR023296">
    <property type="entry name" value="Glyco_hydro_beta-prop_sf"/>
</dbReference>
<dbReference type="InterPro" id="IPR013784">
    <property type="entry name" value="Carb-bd-like_fold"/>
</dbReference>
<protein>
    <recommendedName>
        <fullName evidence="6">Dockerin domain-containing protein</fullName>
    </recommendedName>
</protein>
<dbReference type="Pfam" id="PF07554">
    <property type="entry name" value="FIVAR"/>
    <property type="match status" value="5"/>
</dbReference>
<dbReference type="InterPro" id="IPR036439">
    <property type="entry name" value="Dockerin_dom_sf"/>
</dbReference>
<evidence type="ECO:0000256" key="1">
    <source>
        <dbReference type="ARBA" id="ARBA00009865"/>
    </source>
</evidence>
<keyword evidence="8" id="KW-1185">Reference proteome</keyword>
<organism evidence="7 8">
    <name type="scientific">Blautia producta</name>
    <dbReference type="NCBI Taxonomy" id="33035"/>
    <lineage>
        <taxon>Bacteria</taxon>
        <taxon>Bacillati</taxon>
        <taxon>Bacillota</taxon>
        <taxon>Clostridia</taxon>
        <taxon>Lachnospirales</taxon>
        <taxon>Lachnospiraceae</taxon>
        <taxon>Blautia</taxon>
    </lineage>
</organism>
<dbReference type="CDD" id="cd18823">
    <property type="entry name" value="GH43_RcAra43A-like"/>
    <property type="match status" value="1"/>
</dbReference>